<reference evidence="1 2" key="1">
    <citation type="submission" date="2014-04" db="EMBL/GenBank/DDBJ databases">
        <authorList>
            <consortium name="DOE Joint Genome Institute"/>
            <person name="Kuo A."/>
            <person name="Gay G."/>
            <person name="Dore J."/>
            <person name="Kohler A."/>
            <person name="Nagy L.G."/>
            <person name="Floudas D."/>
            <person name="Copeland A."/>
            <person name="Barry K.W."/>
            <person name="Cichocki N."/>
            <person name="Veneault-Fourrey C."/>
            <person name="LaButti K."/>
            <person name="Lindquist E.A."/>
            <person name="Lipzen A."/>
            <person name="Lundell T."/>
            <person name="Morin E."/>
            <person name="Murat C."/>
            <person name="Sun H."/>
            <person name="Tunlid A."/>
            <person name="Henrissat B."/>
            <person name="Grigoriev I.V."/>
            <person name="Hibbett D.S."/>
            <person name="Martin F."/>
            <person name="Nordberg H.P."/>
            <person name="Cantor M.N."/>
            <person name="Hua S.X."/>
        </authorList>
    </citation>
    <scope>NUCLEOTIDE SEQUENCE [LARGE SCALE GENOMIC DNA]</scope>
    <source>
        <strain evidence="2">h7</strain>
    </source>
</reference>
<accession>A0A0C3BVZ4</accession>
<dbReference type="AlphaFoldDB" id="A0A0C3BVZ4"/>
<sequence>MPQKMKQLARKKRCTEQSDGYSVDWRPVINFFERNKPLVRRAYCQAHEILQWCMWKHHFRPIDTSHTSEWLKVPPNFIPPLKPIINRMPCEILSMIFTFVVHGDSTTPKDRYTYEIQRKISSGSSPTTPLTLSQVSRFWRSFVHNSPILWSTLVVCAPAPRDVEYTAFWLSKSGTVPLNLTLEQYISPDRASDAIAQLFVTEAHRWKRISFGLSVQSSFSNLRPHDVPLLEEFRLRITHWGPGPHPITQFIDALHSSPNLKTINWGKSLGSHIPTNTPWAQLVNLTLYRLDISELLLDALPQCTSLKVLQLRRIRAAEYQAQQPIILHRLESLVCERPERFSGIFDCLTLPCLSDVEMTDTPFYENDARSLNDLVGRSGCRLTTLTLNSLANDGLMAVLSHAALQSVSSLTIMTCIKKDQVLVSLTKSPQGRYHLPNLRHITLDGLKTSDGLLAAMAWSRRHELLTLQVCIDGRQSPKDHMTLGWMREHDVSVRIYEPVSQMRVFSLLGGSLFSSDSVADLGDDVVPVIRFPDHETLWS</sequence>
<keyword evidence="2" id="KW-1185">Reference proteome</keyword>
<gene>
    <name evidence="1" type="ORF">M413DRAFT_168063</name>
</gene>
<proteinExistence type="predicted"/>
<dbReference type="Proteomes" id="UP000053424">
    <property type="component" value="Unassembled WGS sequence"/>
</dbReference>
<dbReference type="HOGENOM" id="CLU_505321_0_0_1"/>
<dbReference type="Gene3D" id="3.80.10.10">
    <property type="entry name" value="Ribonuclease Inhibitor"/>
    <property type="match status" value="1"/>
</dbReference>
<dbReference type="OrthoDB" id="2998972at2759"/>
<protein>
    <submittedName>
        <fullName evidence="1">Uncharacterized protein</fullName>
    </submittedName>
</protein>
<dbReference type="STRING" id="686832.A0A0C3BVZ4"/>
<dbReference type="SUPFAM" id="SSF52047">
    <property type="entry name" value="RNI-like"/>
    <property type="match status" value="1"/>
</dbReference>
<dbReference type="EMBL" id="KN831782">
    <property type="protein sequence ID" value="KIM40785.1"/>
    <property type="molecule type" value="Genomic_DNA"/>
</dbReference>
<name>A0A0C3BVZ4_HEBCY</name>
<dbReference type="InterPro" id="IPR032675">
    <property type="entry name" value="LRR_dom_sf"/>
</dbReference>
<evidence type="ECO:0000313" key="1">
    <source>
        <dbReference type="EMBL" id="KIM40785.1"/>
    </source>
</evidence>
<organism evidence="1 2">
    <name type="scientific">Hebeloma cylindrosporum</name>
    <dbReference type="NCBI Taxonomy" id="76867"/>
    <lineage>
        <taxon>Eukaryota</taxon>
        <taxon>Fungi</taxon>
        <taxon>Dikarya</taxon>
        <taxon>Basidiomycota</taxon>
        <taxon>Agaricomycotina</taxon>
        <taxon>Agaricomycetes</taxon>
        <taxon>Agaricomycetidae</taxon>
        <taxon>Agaricales</taxon>
        <taxon>Agaricineae</taxon>
        <taxon>Hymenogastraceae</taxon>
        <taxon>Hebeloma</taxon>
    </lineage>
</organism>
<reference evidence="2" key="2">
    <citation type="submission" date="2015-01" db="EMBL/GenBank/DDBJ databases">
        <title>Evolutionary Origins and Diversification of the Mycorrhizal Mutualists.</title>
        <authorList>
            <consortium name="DOE Joint Genome Institute"/>
            <consortium name="Mycorrhizal Genomics Consortium"/>
            <person name="Kohler A."/>
            <person name="Kuo A."/>
            <person name="Nagy L.G."/>
            <person name="Floudas D."/>
            <person name="Copeland A."/>
            <person name="Barry K.W."/>
            <person name="Cichocki N."/>
            <person name="Veneault-Fourrey C."/>
            <person name="LaButti K."/>
            <person name="Lindquist E.A."/>
            <person name="Lipzen A."/>
            <person name="Lundell T."/>
            <person name="Morin E."/>
            <person name="Murat C."/>
            <person name="Riley R."/>
            <person name="Ohm R."/>
            <person name="Sun H."/>
            <person name="Tunlid A."/>
            <person name="Henrissat B."/>
            <person name="Grigoriev I.V."/>
            <person name="Hibbett D.S."/>
            <person name="Martin F."/>
        </authorList>
    </citation>
    <scope>NUCLEOTIDE SEQUENCE [LARGE SCALE GENOMIC DNA]</scope>
    <source>
        <strain evidence="2">h7</strain>
    </source>
</reference>
<evidence type="ECO:0000313" key="2">
    <source>
        <dbReference type="Proteomes" id="UP000053424"/>
    </source>
</evidence>